<evidence type="ECO:0000313" key="6">
    <source>
        <dbReference type="Proteomes" id="UP000271098"/>
    </source>
</evidence>
<dbReference type="OrthoDB" id="1792at2759"/>
<dbReference type="Pfam" id="PF04841">
    <property type="entry name" value="Vps16_N"/>
    <property type="match status" value="1"/>
</dbReference>
<feature type="domain" description="Vps16 C-terminal" evidence="3">
    <location>
        <begin position="164"/>
        <end position="220"/>
    </location>
</feature>
<proteinExistence type="inferred from homology"/>
<evidence type="ECO:0000256" key="2">
    <source>
        <dbReference type="ARBA" id="ARBA00017947"/>
    </source>
</evidence>
<name>A0A183EG31_9BILA</name>
<dbReference type="GO" id="GO:0030897">
    <property type="term" value="C:HOPS complex"/>
    <property type="evidence" value="ECO:0007669"/>
    <property type="project" value="TreeGrafter"/>
</dbReference>
<organism evidence="7">
    <name type="scientific">Gongylonema pulchrum</name>
    <dbReference type="NCBI Taxonomy" id="637853"/>
    <lineage>
        <taxon>Eukaryota</taxon>
        <taxon>Metazoa</taxon>
        <taxon>Ecdysozoa</taxon>
        <taxon>Nematoda</taxon>
        <taxon>Chromadorea</taxon>
        <taxon>Rhabditida</taxon>
        <taxon>Spirurina</taxon>
        <taxon>Spiruromorpha</taxon>
        <taxon>Spiruroidea</taxon>
        <taxon>Gongylonematidae</taxon>
        <taxon>Gongylonema</taxon>
    </lineage>
</organism>
<dbReference type="InterPro" id="IPR006925">
    <property type="entry name" value="Vps16_C"/>
</dbReference>
<dbReference type="InterPro" id="IPR006926">
    <property type="entry name" value="Vps16_N"/>
</dbReference>
<dbReference type="Pfam" id="PF04840">
    <property type="entry name" value="Vps16_C"/>
    <property type="match status" value="1"/>
</dbReference>
<comment type="similarity">
    <text evidence="1">Belongs to the VPS16 family.</text>
</comment>
<feature type="domain" description="Vps16 N-terminal" evidence="4">
    <location>
        <begin position="2"/>
        <end position="88"/>
    </location>
</feature>
<dbReference type="GO" id="GO:0006886">
    <property type="term" value="P:intracellular protein transport"/>
    <property type="evidence" value="ECO:0007669"/>
    <property type="project" value="InterPro"/>
</dbReference>
<dbReference type="GO" id="GO:0005765">
    <property type="term" value="C:lysosomal membrane"/>
    <property type="evidence" value="ECO:0007669"/>
    <property type="project" value="TreeGrafter"/>
</dbReference>
<gene>
    <name evidence="5" type="ORF">GPUH_LOCUS19922</name>
</gene>
<dbReference type="InterPro" id="IPR016534">
    <property type="entry name" value="VPS16"/>
</dbReference>
<reference evidence="5 6" key="2">
    <citation type="submission" date="2018-11" db="EMBL/GenBank/DDBJ databases">
        <authorList>
            <consortium name="Pathogen Informatics"/>
        </authorList>
    </citation>
    <scope>NUCLEOTIDE SEQUENCE [LARGE SCALE GENOMIC DNA]</scope>
</reference>
<dbReference type="PANTHER" id="PTHR12811">
    <property type="entry name" value="VACUOLAR PROTEIN SORTING VPS16"/>
    <property type="match status" value="1"/>
</dbReference>
<accession>A0A183EG31</accession>
<evidence type="ECO:0000313" key="7">
    <source>
        <dbReference type="WBParaSite" id="GPUH_0001994701-mRNA-1"/>
    </source>
</evidence>
<protein>
    <recommendedName>
        <fullName evidence="2">Vacuolar protein sorting-associated protein 16 homolog</fullName>
    </recommendedName>
</protein>
<reference evidence="7" key="1">
    <citation type="submission" date="2016-06" db="UniProtKB">
        <authorList>
            <consortium name="WormBaseParasite"/>
        </authorList>
    </citation>
    <scope>IDENTIFICATION</scope>
</reference>
<dbReference type="GO" id="GO:0003779">
    <property type="term" value="F:actin binding"/>
    <property type="evidence" value="ECO:0007669"/>
    <property type="project" value="TreeGrafter"/>
</dbReference>
<dbReference type="AlphaFoldDB" id="A0A183EG31"/>
<sequence length="233" mass="26084">MPDVVDNVLGVASAEPGAILYEASEKLREGATGVYEYIRMIEDQMEKAVRQCLLAAAHQFSIDSQKKLLKAAALGKSLLRRLDASQFVDICRVIRVLNSVRKPYVGLALSFAQCEELKMNCLVDRLIDLGHWPLAIAICRYIKEPSKKGIHRVLAHWSLKKVTSFTHVAMKAADANLNELAEFLLEKETHLSRQVEMLLKLNKPERALAKAARSQKPDLRKQPVCLLNLSAVN</sequence>
<evidence type="ECO:0000313" key="5">
    <source>
        <dbReference type="EMBL" id="VDN34903.1"/>
    </source>
</evidence>
<dbReference type="GO" id="GO:0005768">
    <property type="term" value="C:endosome"/>
    <property type="evidence" value="ECO:0007669"/>
    <property type="project" value="TreeGrafter"/>
</dbReference>
<evidence type="ECO:0000256" key="1">
    <source>
        <dbReference type="ARBA" id="ARBA00009250"/>
    </source>
</evidence>
<evidence type="ECO:0000259" key="3">
    <source>
        <dbReference type="Pfam" id="PF04840"/>
    </source>
</evidence>
<dbReference type="GO" id="GO:0016197">
    <property type="term" value="P:endosomal transport"/>
    <property type="evidence" value="ECO:0007669"/>
    <property type="project" value="TreeGrafter"/>
</dbReference>
<dbReference type="PANTHER" id="PTHR12811:SF0">
    <property type="entry name" value="VACUOLAR PROTEIN SORTING-ASSOCIATED PROTEIN 16 HOMOLOG"/>
    <property type="match status" value="1"/>
</dbReference>
<dbReference type="GO" id="GO:0042144">
    <property type="term" value="P:vacuole fusion, non-autophagic"/>
    <property type="evidence" value="ECO:0007669"/>
    <property type="project" value="TreeGrafter"/>
</dbReference>
<dbReference type="EMBL" id="UYRT01089428">
    <property type="protein sequence ID" value="VDN34903.1"/>
    <property type="molecule type" value="Genomic_DNA"/>
</dbReference>
<dbReference type="WBParaSite" id="GPUH_0001994701-mRNA-1">
    <property type="protein sequence ID" value="GPUH_0001994701-mRNA-1"/>
    <property type="gene ID" value="GPUH_0001994701"/>
</dbReference>
<dbReference type="Proteomes" id="UP000271098">
    <property type="component" value="Unassembled WGS sequence"/>
</dbReference>
<keyword evidence="6" id="KW-1185">Reference proteome</keyword>
<evidence type="ECO:0000259" key="4">
    <source>
        <dbReference type="Pfam" id="PF04841"/>
    </source>
</evidence>